<evidence type="ECO:0000313" key="1">
    <source>
        <dbReference type="Proteomes" id="UP000887576"/>
    </source>
</evidence>
<protein>
    <submittedName>
        <fullName evidence="2">Transient receptor ion channel domain-containing protein</fullName>
    </submittedName>
</protein>
<evidence type="ECO:0000313" key="2">
    <source>
        <dbReference type="WBParaSite" id="JU765_v2.g16245.t1"/>
    </source>
</evidence>
<organism evidence="1 2">
    <name type="scientific">Panagrolaimus sp. JU765</name>
    <dbReference type="NCBI Taxonomy" id="591449"/>
    <lineage>
        <taxon>Eukaryota</taxon>
        <taxon>Metazoa</taxon>
        <taxon>Ecdysozoa</taxon>
        <taxon>Nematoda</taxon>
        <taxon>Chromadorea</taxon>
        <taxon>Rhabditida</taxon>
        <taxon>Tylenchina</taxon>
        <taxon>Panagrolaimomorpha</taxon>
        <taxon>Panagrolaimoidea</taxon>
        <taxon>Panagrolaimidae</taxon>
        <taxon>Panagrolaimus</taxon>
    </lineage>
</organism>
<dbReference type="WBParaSite" id="JU765_v2.g16245.t1">
    <property type="protein sequence ID" value="JU765_v2.g16245.t1"/>
    <property type="gene ID" value="JU765_v2.g16245"/>
</dbReference>
<reference evidence="2" key="1">
    <citation type="submission" date="2022-11" db="UniProtKB">
        <authorList>
            <consortium name="WormBaseParasite"/>
        </authorList>
    </citation>
    <scope>IDENTIFICATION</scope>
</reference>
<accession>A0AC34QGW4</accession>
<proteinExistence type="predicted"/>
<name>A0AC34QGW4_9BILA</name>
<dbReference type="Proteomes" id="UP000887576">
    <property type="component" value="Unplaced"/>
</dbReference>
<sequence length="744" mass="85395">MPTLGAKEDGYEGIPYYKASTFTISLMKQFRNHVFLKDKSAIKKFIKSFINETDNEAQLDNLTSLLCDRSSSEPLKEALLTSVLIGSRPLVEFVLQLFAEFPGEEYCGCSNSNAFPSHVTPLMLACFCNNYSIVECLLIRDHRIILPHRPDCVCKMCQLTSQTVSNRLLRLDTYRAISSEAFLWLATKDPLLAAINLAQDLECCIETDSDHKEIYSSLLSRVQTFSGDLIQQCRNLEEVDCVLEQPEGATLSECGTTFPRIRVGLDAHMKPLLSHMNLQMSISSRWMGAWSEGNERLFRVTGRVLRHTVGYPILAFIHAITGGTLIHSFMIPYARYLSYVTSYFLFIFAILSLRFLKKTNRGNSETSMIELFLEIYCFVYIFGQILSEFLEFSRRGMAKYFELWWRCFDFVLLYIFVGSFILWLATHTSPIPETLHRKHWVEYDPAVLYDISFGAACLMAFWRIFYFIQLHRSYGSTVISIGRCVGEVVNYFVIMGIVIISFGLGLSTILQPYSEFYTQQDDGSKKSATLTFPDVFVSVKNLFWGFFGYMNPVDYNLQVGNSGTDLSPMNHFVTRIAVELLTALYYIVTVITLLNLMVSLLVKKADEVLANENVEWKYTRVHMYLEYFEGSMAVPPPFNIIFLFTLSLRKFASGKYKLIWPDLLIKKNILEAMNNDSLSFSSYQKLLIVLFNRYRCTKFYHYRTMQQIDADDKKDNIKPHLAFLNGSTSTNLSNYDNLCSSYAS</sequence>